<dbReference type="Pfam" id="PF05096">
    <property type="entry name" value="Glu_cyclase_2"/>
    <property type="match status" value="1"/>
</dbReference>
<comment type="caution">
    <text evidence="2">The sequence shown here is derived from an EMBL/GenBank/DDBJ whole genome shotgun (WGS) entry which is preliminary data.</text>
</comment>
<feature type="chain" id="PRO_5045455967" evidence="1">
    <location>
        <begin position="21"/>
        <end position="258"/>
    </location>
</feature>
<keyword evidence="1" id="KW-0732">Signal</keyword>
<organism evidence="2 3">
    <name type="scientific">Nocardia jiangsuensis</name>
    <dbReference type="NCBI Taxonomy" id="1691563"/>
    <lineage>
        <taxon>Bacteria</taxon>
        <taxon>Bacillati</taxon>
        <taxon>Actinomycetota</taxon>
        <taxon>Actinomycetes</taxon>
        <taxon>Mycobacteriales</taxon>
        <taxon>Nocardiaceae</taxon>
        <taxon>Nocardia</taxon>
    </lineage>
</organism>
<proteinExistence type="predicted"/>
<sequence>MNPNRRTSAALLALALLAMAACGGAGEETPRWRIEVLGTRPHDPGAFTQGLDVAGPVLYEGTGKPGQSWVRATDLGTGAELARADLPAPLFGEGVATVHDSVWQLTWQDGVAVERDPGTLAERRRVRYEGEGWGLCARAGTLVMSNGSDTLTLRDPATFDIIGSTTLTGHNEARLNELDCAPDGSVYANNWPTNEILRIDPGSGAVLATIDGSGLLSAAQRATADVLNGIAHLPGTDRFLITGKYWPSIFEVRFVQER</sequence>
<dbReference type="InterPro" id="IPR007788">
    <property type="entry name" value="QCT"/>
</dbReference>
<feature type="signal peptide" evidence="1">
    <location>
        <begin position="1"/>
        <end position="20"/>
    </location>
</feature>
<evidence type="ECO:0000256" key="1">
    <source>
        <dbReference type="SAM" id="SignalP"/>
    </source>
</evidence>
<dbReference type="PANTHER" id="PTHR31270:SF1">
    <property type="entry name" value="GLUTAMINYL-PEPTIDE CYCLOTRANSFERASE"/>
    <property type="match status" value="1"/>
</dbReference>
<keyword evidence="3" id="KW-1185">Reference proteome</keyword>
<dbReference type="Proteomes" id="UP001595696">
    <property type="component" value="Unassembled WGS sequence"/>
</dbReference>
<dbReference type="InterPro" id="IPR015943">
    <property type="entry name" value="WD40/YVTN_repeat-like_dom_sf"/>
</dbReference>
<dbReference type="PANTHER" id="PTHR31270">
    <property type="entry name" value="GLUTAMINYL-PEPTIDE CYCLOTRANSFERASE"/>
    <property type="match status" value="1"/>
</dbReference>
<dbReference type="RefSeq" id="WP_378614169.1">
    <property type="nucleotide sequence ID" value="NZ_JBHSAX010000017.1"/>
</dbReference>
<reference evidence="3" key="1">
    <citation type="journal article" date="2019" name="Int. J. Syst. Evol. Microbiol.">
        <title>The Global Catalogue of Microorganisms (GCM) 10K type strain sequencing project: providing services to taxonomists for standard genome sequencing and annotation.</title>
        <authorList>
            <consortium name="The Broad Institute Genomics Platform"/>
            <consortium name="The Broad Institute Genome Sequencing Center for Infectious Disease"/>
            <person name="Wu L."/>
            <person name="Ma J."/>
        </authorList>
    </citation>
    <scope>NUCLEOTIDE SEQUENCE [LARGE SCALE GENOMIC DNA]</scope>
    <source>
        <strain evidence="3">CGMCC 4.7330</strain>
    </source>
</reference>
<protein>
    <submittedName>
        <fullName evidence="2">Glutaminyl-peptide cyclotransferase</fullName>
    </submittedName>
</protein>
<dbReference type="Gene3D" id="2.130.10.10">
    <property type="entry name" value="YVTN repeat-like/Quinoprotein amine dehydrogenase"/>
    <property type="match status" value="1"/>
</dbReference>
<dbReference type="EMBL" id="JBHSAX010000017">
    <property type="protein sequence ID" value="MFC3964411.1"/>
    <property type="molecule type" value="Genomic_DNA"/>
</dbReference>
<dbReference type="SUPFAM" id="SSF50969">
    <property type="entry name" value="YVTN repeat-like/Quinoprotein amine dehydrogenase"/>
    <property type="match status" value="1"/>
</dbReference>
<accession>A0ABV8DWL1</accession>
<name>A0ABV8DWL1_9NOCA</name>
<dbReference type="InterPro" id="IPR011044">
    <property type="entry name" value="Quino_amine_DH_bsu"/>
</dbReference>
<evidence type="ECO:0000313" key="3">
    <source>
        <dbReference type="Proteomes" id="UP001595696"/>
    </source>
</evidence>
<gene>
    <name evidence="2" type="ORF">ACFO0B_20710</name>
</gene>
<evidence type="ECO:0000313" key="2">
    <source>
        <dbReference type="EMBL" id="MFC3964411.1"/>
    </source>
</evidence>
<dbReference type="PROSITE" id="PS51257">
    <property type="entry name" value="PROKAR_LIPOPROTEIN"/>
    <property type="match status" value="1"/>
</dbReference>